<keyword evidence="2" id="KW-1185">Reference proteome</keyword>
<evidence type="ECO:0000313" key="2">
    <source>
        <dbReference type="Proteomes" id="UP000054870"/>
    </source>
</evidence>
<evidence type="ECO:0008006" key="3">
    <source>
        <dbReference type="Google" id="ProtNLM"/>
    </source>
</evidence>
<dbReference type="Proteomes" id="UP000054870">
    <property type="component" value="Unassembled WGS sequence"/>
</dbReference>
<dbReference type="EMBL" id="FCOF02000032">
    <property type="protein sequence ID" value="SAK82370.1"/>
    <property type="molecule type" value="Genomic_DNA"/>
</dbReference>
<dbReference type="AlphaFoldDB" id="A0A158CJC0"/>
<reference evidence="1" key="1">
    <citation type="submission" date="2016-01" db="EMBL/GenBank/DDBJ databases">
        <authorList>
            <person name="Peeters C."/>
        </authorList>
    </citation>
    <scope>NUCLEOTIDE SEQUENCE [LARGE SCALE GENOMIC DNA]</scope>
    <source>
        <strain evidence="1">LMG 29318</strain>
    </source>
</reference>
<sequence>MYAVEQRRSGSELYVAFGHTLSRWSKGRMAGPDVCIRNQMKADGHRLTATSARRFTVAPAWLTGCYPKSLGHSNVSRETGPTVYLFRARCDFSIIHSPNFLGKISASFQTDRVRFYTIDGDTLTIKTEPNKSPVGGREGVGILTFERVKSRWPQ</sequence>
<protein>
    <recommendedName>
        <fullName evidence="3">Lipocalin-like domain-containing protein</fullName>
    </recommendedName>
</protein>
<proteinExistence type="predicted"/>
<name>A0A158CJC0_9BURK</name>
<gene>
    <name evidence="1" type="ORF">AWB75_05242</name>
</gene>
<organism evidence="1 2">
    <name type="scientific">Caballeronia catudaia</name>
    <dbReference type="NCBI Taxonomy" id="1777136"/>
    <lineage>
        <taxon>Bacteria</taxon>
        <taxon>Pseudomonadati</taxon>
        <taxon>Pseudomonadota</taxon>
        <taxon>Betaproteobacteria</taxon>
        <taxon>Burkholderiales</taxon>
        <taxon>Burkholderiaceae</taxon>
        <taxon>Caballeronia</taxon>
    </lineage>
</organism>
<evidence type="ECO:0000313" key="1">
    <source>
        <dbReference type="EMBL" id="SAK82370.1"/>
    </source>
</evidence>
<accession>A0A158CJC0</accession>
<dbReference type="OrthoDB" id="118834at2"/>
<dbReference type="RefSeq" id="WP_143746504.1">
    <property type="nucleotide sequence ID" value="NZ_FCOF02000032.1"/>
</dbReference>
<comment type="caution">
    <text evidence="1">The sequence shown here is derived from an EMBL/GenBank/DDBJ whole genome shotgun (WGS) entry which is preliminary data.</text>
</comment>